<evidence type="ECO:0000313" key="1">
    <source>
        <dbReference type="EMBL" id="MBB5173976.1"/>
    </source>
</evidence>
<proteinExistence type="predicted"/>
<dbReference type="RefSeq" id="WP_184664407.1">
    <property type="nucleotide sequence ID" value="NZ_JACHHB010000009.1"/>
</dbReference>
<comment type="caution">
    <text evidence="1">The sequence shown here is derived from an EMBL/GenBank/DDBJ whole genome shotgun (WGS) entry which is preliminary data.</text>
</comment>
<reference evidence="1 2" key="1">
    <citation type="submission" date="2020-08" db="EMBL/GenBank/DDBJ databases">
        <title>Genomic Encyclopedia of Type Strains, Phase IV (KMG-IV): sequencing the most valuable type-strain genomes for metagenomic binning, comparative biology and taxonomic classification.</title>
        <authorList>
            <person name="Goeker M."/>
        </authorList>
    </citation>
    <scope>NUCLEOTIDE SEQUENCE [LARGE SCALE GENOMIC DNA]</scope>
    <source>
        <strain evidence="1 2">DSM 24696</strain>
    </source>
</reference>
<dbReference type="AlphaFoldDB" id="A0A840QR87"/>
<accession>A0A840QR87</accession>
<dbReference type="GO" id="GO:0016853">
    <property type="term" value="F:isomerase activity"/>
    <property type="evidence" value="ECO:0007669"/>
    <property type="project" value="UniProtKB-KW"/>
</dbReference>
<dbReference type="Proteomes" id="UP000551878">
    <property type="component" value="Unassembled WGS sequence"/>
</dbReference>
<sequence length="68" mass="8126">MKENRSKIMVSLGLFLSLVAVFAGLNGEYNREIVFRQNVDGYQMFGVEEEDQWFEMKFQPREYIQIQK</sequence>
<keyword evidence="1" id="KW-0413">Isomerase</keyword>
<protein>
    <submittedName>
        <fullName evidence="1">Phosphoribosylanthranilate isomerase</fullName>
    </submittedName>
</protein>
<evidence type="ECO:0000313" key="2">
    <source>
        <dbReference type="Proteomes" id="UP000551878"/>
    </source>
</evidence>
<organism evidence="1 2">
    <name type="scientific">Texcoconibacillus texcoconensis</name>
    <dbReference type="NCBI Taxonomy" id="1095777"/>
    <lineage>
        <taxon>Bacteria</taxon>
        <taxon>Bacillati</taxon>
        <taxon>Bacillota</taxon>
        <taxon>Bacilli</taxon>
        <taxon>Bacillales</taxon>
        <taxon>Bacillaceae</taxon>
        <taxon>Texcoconibacillus</taxon>
    </lineage>
</organism>
<gene>
    <name evidence="1" type="ORF">HNQ41_002166</name>
</gene>
<dbReference type="EMBL" id="JACHHB010000009">
    <property type="protein sequence ID" value="MBB5173976.1"/>
    <property type="molecule type" value="Genomic_DNA"/>
</dbReference>
<name>A0A840QR87_9BACI</name>
<keyword evidence="2" id="KW-1185">Reference proteome</keyword>